<protein>
    <submittedName>
        <fullName evidence="2">Uncharacterized protein</fullName>
    </submittedName>
</protein>
<feature type="transmembrane region" description="Helical" evidence="1">
    <location>
        <begin position="21"/>
        <end position="46"/>
    </location>
</feature>
<organism evidence="2 3">
    <name type="scientific">Diploptera punctata</name>
    <name type="common">Pacific beetle cockroach</name>
    <dbReference type="NCBI Taxonomy" id="6984"/>
    <lineage>
        <taxon>Eukaryota</taxon>
        <taxon>Metazoa</taxon>
        <taxon>Ecdysozoa</taxon>
        <taxon>Arthropoda</taxon>
        <taxon>Hexapoda</taxon>
        <taxon>Insecta</taxon>
        <taxon>Pterygota</taxon>
        <taxon>Neoptera</taxon>
        <taxon>Polyneoptera</taxon>
        <taxon>Dictyoptera</taxon>
        <taxon>Blattodea</taxon>
        <taxon>Blaberoidea</taxon>
        <taxon>Blaberidae</taxon>
        <taxon>Diplopterinae</taxon>
        <taxon>Diploptera</taxon>
    </lineage>
</organism>
<proteinExistence type="predicted"/>
<evidence type="ECO:0000313" key="2">
    <source>
        <dbReference type="EMBL" id="KAJ9575828.1"/>
    </source>
</evidence>
<gene>
    <name evidence="2" type="ORF">L9F63_007286</name>
</gene>
<accession>A0AAD7Z9A5</accession>
<keyword evidence="3" id="KW-1185">Reference proteome</keyword>
<evidence type="ECO:0000313" key="3">
    <source>
        <dbReference type="Proteomes" id="UP001233999"/>
    </source>
</evidence>
<feature type="non-terminal residue" evidence="2">
    <location>
        <position position="55"/>
    </location>
</feature>
<evidence type="ECO:0000256" key="1">
    <source>
        <dbReference type="SAM" id="Phobius"/>
    </source>
</evidence>
<reference evidence="2" key="1">
    <citation type="journal article" date="2023" name="IScience">
        <title>Live-bearing cockroach genome reveals convergent evolutionary mechanisms linked to viviparity in insects and beyond.</title>
        <authorList>
            <person name="Fouks B."/>
            <person name="Harrison M.C."/>
            <person name="Mikhailova A.A."/>
            <person name="Marchal E."/>
            <person name="English S."/>
            <person name="Carruthers M."/>
            <person name="Jennings E.C."/>
            <person name="Chiamaka E.L."/>
            <person name="Frigard R.A."/>
            <person name="Pippel M."/>
            <person name="Attardo G.M."/>
            <person name="Benoit J.B."/>
            <person name="Bornberg-Bauer E."/>
            <person name="Tobe S.S."/>
        </authorList>
    </citation>
    <scope>NUCLEOTIDE SEQUENCE</scope>
    <source>
        <strain evidence="2">Stay&amp;Tobe</strain>
    </source>
</reference>
<feature type="non-terminal residue" evidence="2">
    <location>
        <position position="1"/>
    </location>
</feature>
<name>A0AAD7Z9A5_DIPPU</name>
<comment type="caution">
    <text evidence="2">The sequence shown here is derived from an EMBL/GenBank/DDBJ whole genome shotgun (WGS) entry which is preliminary data.</text>
</comment>
<sequence length="55" mass="6080">KLRLGKAIYDTSQRCKKVQIIHAYGTSLLAGILTSIPTVACASFVLKRIMEVIME</sequence>
<keyword evidence="1" id="KW-0812">Transmembrane</keyword>
<reference evidence="2" key="2">
    <citation type="submission" date="2023-05" db="EMBL/GenBank/DDBJ databases">
        <authorList>
            <person name="Fouks B."/>
        </authorList>
    </citation>
    <scope>NUCLEOTIDE SEQUENCE</scope>
    <source>
        <strain evidence="2">Stay&amp;Tobe</strain>
        <tissue evidence="2">Testes</tissue>
    </source>
</reference>
<keyword evidence="1" id="KW-1133">Transmembrane helix</keyword>
<dbReference type="AlphaFoldDB" id="A0AAD7Z9A5"/>
<dbReference type="EMBL" id="JASPKZ010009819">
    <property type="protein sequence ID" value="KAJ9575828.1"/>
    <property type="molecule type" value="Genomic_DNA"/>
</dbReference>
<keyword evidence="1" id="KW-0472">Membrane</keyword>
<dbReference type="Proteomes" id="UP001233999">
    <property type="component" value="Unassembled WGS sequence"/>
</dbReference>